<dbReference type="EMBL" id="LK033095">
    <property type="protein sequence ID" value="CDY52476.1"/>
    <property type="molecule type" value="Genomic_DNA"/>
</dbReference>
<keyword evidence="1" id="KW-0732">Signal</keyword>
<feature type="signal peptide" evidence="1">
    <location>
        <begin position="1"/>
        <end position="21"/>
    </location>
</feature>
<protein>
    <submittedName>
        <fullName evidence="2">BnaC07g49370D protein</fullName>
    </submittedName>
</protein>
<dbReference type="Gramene" id="CDY52476">
    <property type="protein sequence ID" value="CDY52476"/>
    <property type="gene ID" value="GSBRNA2T00007145001"/>
</dbReference>
<gene>
    <name evidence="2" type="primary">BnaC07g49370D</name>
    <name evidence="2" type="ORF">GSBRNA2T00007145001</name>
</gene>
<evidence type="ECO:0000313" key="2">
    <source>
        <dbReference type="EMBL" id="CDY52476.1"/>
    </source>
</evidence>
<organism evidence="2 3">
    <name type="scientific">Brassica napus</name>
    <name type="common">Rape</name>
    <dbReference type="NCBI Taxonomy" id="3708"/>
    <lineage>
        <taxon>Eukaryota</taxon>
        <taxon>Viridiplantae</taxon>
        <taxon>Streptophyta</taxon>
        <taxon>Embryophyta</taxon>
        <taxon>Tracheophyta</taxon>
        <taxon>Spermatophyta</taxon>
        <taxon>Magnoliopsida</taxon>
        <taxon>eudicotyledons</taxon>
        <taxon>Gunneridae</taxon>
        <taxon>Pentapetalae</taxon>
        <taxon>rosids</taxon>
        <taxon>malvids</taxon>
        <taxon>Brassicales</taxon>
        <taxon>Brassicaceae</taxon>
        <taxon>Brassiceae</taxon>
        <taxon>Brassica</taxon>
    </lineage>
</organism>
<keyword evidence="3" id="KW-1185">Reference proteome</keyword>
<dbReference type="PaxDb" id="3708-A0A078IRG3"/>
<dbReference type="Gene3D" id="3.40.50.620">
    <property type="entry name" value="HUPs"/>
    <property type="match status" value="1"/>
</dbReference>
<sequence length="142" mass="16098">MIWVLQITIFGISLVVHGTVAESDNFQRKEENPYAVPISMGIFQILESPLNITTSTIMGRIVANHEAYQASCYSSYCWYTSPMSDTKSFVLYRNGRLIGGGDKLFETQEKLIIVGTIHNKPKPDHILNDESDSLLQRLILRF</sequence>
<evidence type="ECO:0000313" key="3">
    <source>
        <dbReference type="Proteomes" id="UP000028999"/>
    </source>
</evidence>
<proteinExistence type="predicted"/>
<evidence type="ECO:0000256" key="1">
    <source>
        <dbReference type="SAM" id="SignalP"/>
    </source>
</evidence>
<dbReference type="InterPro" id="IPR014729">
    <property type="entry name" value="Rossmann-like_a/b/a_fold"/>
</dbReference>
<dbReference type="AlphaFoldDB" id="A0A078IRG3"/>
<reference evidence="2 3" key="1">
    <citation type="journal article" date="2014" name="Science">
        <title>Plant genetics. Early allopolyploid evolution in the post-Neolithic Brassica napus oilseed genome.</title>
        <authorList>
            <person name="Chalhoub B."/>
            <person name="Denoeud F."/>
            <person name="Liu S."/>
            <person name="Parkin I.A."/>
            <person name="Tang H."/>
            <person name="Wang X."/>
            <person name="Chiquet J."/>
            <person name="Belcram H."/>
            <person name="Tong C."/>
            <person name="Samans B."/>
            <person name="Correa M."/>
            <person name="Da Silva C."/>
            <person name="Just J."/>
            <person name="Falentin C."/>
            <person name="Koh C.S."/>
            <person name="Le Clainche I."/>
            <person name="Bernard M."/>
            <person name="Bento P."/>
            <person name="Noel B."/>
            <person name="Labadie K."/>
            <person name="Alberti A."/>
            <person name="Charles M."/>
            <person name="Arnaud D."/>
            <person name="Guo H."/>
            <person name="Daviaud C."/>
            <person name="Alamery S."/>
            <person name="Jabbari K."/>
            <person name="Zhao M."/>
            <person name="Edger P.P."/>
            <person name="Chelaifa H."/>
            <person name="Tack D."/>
            <person name="Lassalle G."/>
            <person name="Mestiri I."/>
            <person name="Schnel N."/>
            <person name="Le Paslier M.C."/>
            <person name="Fan G."/>
            <person name="Renault V."/>
            <person name="Bayer P.E."/>
            <person name="Golicz A.A."/>
            <person name="Manoli S."/>
            <person name="Lee T.H."/>
            <person name="Thi V.H."/>
            <person name="Chalabi S."/>
            <person name="Hu Q."/>
            <person name="Fan C."/>
            <person name="Tollenaere R."/>
            <person name="Lu Y."/>
            <person name="Battail C."/>
            <person name="Shen J."/>
            <person name="Sidebottom C.H."/>
            <person name="Wang X."/>
            <person name="Canaguier A."/>
            <person name="Chauveau A."/>
            <person name="Berard A."/>
            <person name="Deniot G."/>
            <person name="Guan M."/>
            <person name="Liu Z."/>
            <person name="Sun F."/>
            <person name="Lim Y.P."/>
            <person name="Lyons E."/>
            <person name="Town C.D."/>
            <person name="Bancroft I."/>
            <person name="Wang X."/>
            <person name="Meng J."/>
            <person name="Ma J."/>
            <person name="Pires J.C."/>
            <person name="King G.J."/>
            <person name="Brunel D."/>
            <person name="Delourme R."/>
            <person name="Renard M."/>
            <person name="Aury J.M."/>
            <person name="Adams K.L."/>
            <person name="Batley J."/>
            <person name="Snowdon R.J."/>
            <person name="Tost J."/>
            <person name="Edwards D."/>
            <person name="Zhou Y."/>
            <person name="Hua W."/>
            <person name="Sharpe A.G."/>
            <person name="Paterson A.H."/>
            <person name="Guan C."/>
            <person name="Wincker P."/>
        </authorList>
    </citation>
    <scope>NUCLEOTIDE SEQUENCE [LARGE SCALE GENOMIC DNA]</scope>
    <source>
        <strain evidence="3">cv. Darmor-bzh</strain>
    </source>
</reference>
<dbReference type="STRING" id="3708.A0A078IRG3"/>
<name>A0A078IRG3_BRANA</name>
<dbReference type="Proteomes" id="UP000028999">
    <property type="component" value="Unassembled WGS sequence"/>
</dbReference>
<feature type="chain" id="PRO_5001738394" evidence="1">
    <location>
        <begin position="22"/>
        <end position="142"/>
    </location>
</feature>
<accession>A0A078IRG3</accession>